<dbReference type="GeneID" id="115260033"/>
<dbReference type="Proteomes" id="UP000069940">
    <property type="component" value="Unassembled WGS sequence"/>
</dbReference>
<proteinExistence type="inferred from homology"/>
<reference evidence="4" key="1">
    <citation type="journal article" date="2015" name="Proc. Natl. Acad. Sci. U.S.A.">
        <title>Genome sequence of the Asian Tiger mosquito, Aedes albopictus, reveals insights into its biology, genetics, and evolution.</title>
        <authorList>
            <person name="Chen X.G."/>
            <person name="Jiang X."/>
            <person name="Gu J."/>
            <person name="Xu M."/>
            <person name="Wu Y."/>
            <person name="Deng Y."/>
            <person name="Zhang C."/>
            <person name="Bonizzoni M."/>
            <person name="Dermauw W."/>
            <person name="Vontas J."/>
            <person name="Armbruster P."/>
            <person name="Huang X."/>
            <person name="Yang Y."/>
            <person name="Zhang H."/>
            <person name="He W."/>
            <person name="Peng H."/>
            <person name="Liu Y."/>
            <person name="Wu K."/>
            <person name="Chen J."/>
            <person name="Lirakis M."/>
            <person name="Topalis P."/>
            <person name="Van Leeuwen T."/>
            <person name="Hall A.B."/>
            <person name="Jiang X."/>
            <person name="Thorpe C."/>
            <person name="Mueller R.L."/>
            <person name="Sun C."/>
            <person name="Waterhouse R.M."/>
            <person name="Yan G."/>
            <person name="Tu Z.J."/>
            <person name="Fang X."/>
            <person name="James A.A."/>
        </authorList>
    </citation>
    <scope>NUCLEOTIDE SEQUENCE [LARGE SCALE GENOMIC DNA]</scope>
    <source>
        <strain evidence="4">Foshan</strain>
    </source>
</reference>
<evidence type="ECO:0000313" key="3">
    <source>
        <dbReference type="EnsemblMetazoa" id="AALFPA23_010187.P14173"/>
    </source>
</evidence>
<sequence>MENPYDKFYSEPNDEVLDWSKEATGVIRDIARHVKEAHISERMQPTGAEAYINLRTLEGKEVCVKLNREGLQIVGDRFDLDSDVEQDVSGERFETPYALLSHVSPAYVESFGSCLADALSRQLQQQQLVGNGAQAEDEKVGLERR</sequence>
<dbReference type="PANTHER" id="PTHR12490">
    <property type="entry name" value="GSK3B-INTERACTING PROTEIN"/>
    <property type="match status" value="1"/>
</dbReference>
<dbReference type="InterPro" id="IPR007967">
    <property type="entry name" value="GSKIP_dom"/>
</dbReference>
<name>A0ABM1YL75_AEDAL</name>
<feature type="domain" description="GSKIP" evidence="2">
    <location>
        <begin position="20"/>
        <end position="120"/>
    </location>
</feature>
<dbReference type="InterPro" id="IPR037395">
    <property type="entry name" value="GSKIP"/>
</dbReference>
<accession>A0ABM1YL75</accession>
<evidence type="ECO:0000256" key="1">
    <source>
        <dbReference type="ARBA" id="ARBA00009571"/>
    </source>
</evidence>
<evidence type="ECO:0000259" key="2">
    <source>
        <dbReference type="Pfam" id="PF05303"/>
    </source>
</evidence>
<dbReference type="EnsemblMetazoa" id="AALFPA23_010187.R14173">
    <property type="protein sequence ID" value="AALFPA23_010187.P14173"/>
    <property type="gene ID" value="AALFPA23_010187"/>
</dbReference>
<dbReference type="Gene3D" id="3.30.2280.10">
    <property type="entry name" value="Hypothetical protein (hspc210)"/>
    <property type="match status" value="1"/>
</dbReference>
<comment type="similarity">
    <text evidence="1">Belongs to the GSKIP family.</text>
</comment>
<dbReference type="PANTHER" id="PTHR12490:SF4">
    <property type="entry name" value="GSK3B-INTERACTING PROTEIN"/>
    <property type="match status" value="1"/>
</dbReference>
<protein>
    <recommendedName>
        <fullName evidence="2">GSKIP domain-containing protein</fullName>
    </recommendedName>
</protein>
<keyword evidence="4" id="KW-1185">Reference proteome</keyword>
<dbReference type="RefSeq" id="XP_029716727.1">
    <property type="nucleotide sequence ID" value="XM_029860867.2"/>
</dbReference>
<dbReference type="SUPFAM" id="SSF103107">
    <property type="entry name" value="Hypothetical protein c14orf129, hspc210"/>
    <property type="match status" value="1"/>
</dbReference>
<dbReference type="Pfam" id="PF05303">
    <property type="entry name" value="GSKIP_dom"/>
    <property type="match status" value="1"/>
</dbReference>
<reference evidence="3" key="2">
    <citation type="submission" date="2025-05" db="UniProtKB">
        <authorList>
            <consortium name="EnsemblMetazoa"/>
        </authorList>
    </citation>
    <scope>IDENTIFICATION</scope>
    <source>
        <strain evidence="3">Foshan</strain>
    </source>
</reference>
<organism evidence="3 4">
    <name type="scientific">Aedes albopictus</name>
    <name type="common">Asian tiger mosquito</name>
    <name type="synonym">Stegomyia albopicta</name>
    <dbReference type="NCBI Taxonomy" id="7160"/>
    <lineage>
        <taxon>Eukaryota</taxon>
        <taxon>Metazoa</taxon>
        <taxon>Ecdysozoa</taxon>
        <taxon>Arthropoda</taxon>
        <taxon>Hexapoda</taxon>
        <taxon>Insecta</taxon>
        <taxon>Pterygota</taxon>
        <taxon>Neoptera</taxon>
        <taxon>Endopterygota</taxon>
        <taxon>Diptera</taxon>
        <taxon>Nematocera</taxon>
        <taxon>Culicoidea</taxon>
        <taxon>Culicidae</taxon>
        <taxon>Culicinae</taxon>
        <taxon>Aedini</taxon>
        <taxon>Aedes</taxon>
        <taxon>Stegomyia</taxon>
    </lineage>
</organism>
<dbReference type="InterPro" id="IPR023231">
    <property type="entry name" value="GSKIP_dom_sf"/>
</dbReference>
<evidence type="ECO:0000313" key="4">
    <source>
        <dbReference type="Proteomes" id="UP000069940"/>
    </source>
</evidence>